<evidence type="ECO:0000313" key="1">
    <source>
        <dbReference type="EMBL" id="RDL29707.1"/>
    </source>
</evidence>
<evidence type="ECO:0000313" key="2">
    <source>
        <dbReference type="Proteomes" id="UP000254866"/>
    </source>
</evidence>
<dbReference type="GeneID" id="43603536"/>
<proteinExistence type="predicted"/>
<comment type="caution">
    <text evidence="1">The sequence shown here is derived from an EMBL/GenBank/DDBJ whole genome shotgun (WGS) entry which is preliminary data.</text>
</comment>
<organism evidence="1 2">
    <name type="scientific">Venustampulla echinocandica</name>
    <dbReference type="NCBI Taxonomy" id="2656787"/>
    <lineage>
        <taxon>Eukaryota</taxon>
        <taxon>Fungi</taxon>
        <taxon>Dikarya</taxon>
        <taxon>Ascomycota</taxon>
        <taxon>Pezizomycotina</taxon>
        <taxon>Leotiomycetes</taxon>
        <taxon>Helotiales</taxon>
        <taxon>Pleuroascaceae</taxon>
        <taxon>Venustampulla</taxon>
    </lineage>
</organism>
<reference evidence="1 2" key="1">
    <citation type="journal article" date="2018" name="IMA Fungus">
        <title>IMA Genome-F 9: Draft genome sequence of Annulohypoxylon stygium, Aspergillus mulundensis, Berkeleyomyces basicola (syn. Thielaviopsis basicola), Ceratocystis smalleyi, two Cercospora beticola strains, Coleophoma cylindrospora, Fusarium fracticaudum, Phialophora cf. hyalina, and Morchella septimelata.</title>
        <authorList>
            <person name="Wingfield B.D."/>
            <person name="Bills G.F."/>
            <person name="Dong Y."/>
            <person name="Huang W."/>
            <person name="Nel W.J."/>
            <person name="Swalarsk-Parry B.S."/>
            <person name="Vaghefi N."/>
            <person name="Wilken P.M."/>
            <person name="An Z."/>
            <person name="de Beer Z.W."/>
            <person name="De Vos L."/>
            <person name="Chen L."/>
            <person name="Duong T.A."/>
            <person name="Gao Y."/>
            <person name="Hammerbacher A."/>
            <person name="Kikkert J.R."/>
            <person name="Li Y."/>
            <person name="Li H."/>
            <person name="Li K."/>
            <person name="Li Q."/>
            <person name="Liu X."/>
            <person name="Ma X."/>
            <person name="Naidoo K."/>
            <person name="Pethybridge S.J."/>
            <person name="Sun J."/>
            <person name="Steenkamp E.T."/>
            <person name="van der Nest M.A."/>
            <person name="van Wyk S."/>
            <person name="Wingfield M.J."/>
            <person name="Xiong C."/>
            <person name="Yue Q."/>
            <person name="Zhang X."/>
        </authorList>
    </citation>
    <scope>NUCLEOTIDE SEQUENCE [LARGE SCALE GENOMIC DNA]</scope>
    <source>
        <strain evidence="1 2">BP 5553</strain>
    </source>
</reference>
<dbReference type="OrthoDB" id="194358at2759"/>
<keyword evidence="2" id="KW-1185">Reference proteome</keyword>
<dbReference type="Proteomes" id="UP000254866">
    <property type="component" value="Unassembled WGS sequence"/>
</dbReference>
<accession>A0A370T8K0</accession>
<gene>
    <name evidence="1" type="ORF">BP5553_10687</name>
</gene>
<dbReference type="RefSeq" id="XP_031864522.1">
    <property type="nucleotide sequence ID" value="XM_032019310.1"/>
</dbReference>
<dbReference type="EMBL" id="NPIC01000019">
    <property type="protein sequence ID" value="RDL29707.1"/>
    <property type="molecule type" value="Genomic_DNA"/>
</dbReference>
<dbReference type="AlphaFoldDB" id="A0A370T8K0"/>
<protein>
    <submittedName>
        <fullName evidence="1">Uncharacterized protein</fullName>
    </submittedName>
</protein>
<name>A0A370T8K0_9HELO</name>
<sequence length="110" mass="12295">MYLEPLEQRIDGLEKSVSKIEDILSKTLRRPPSPSANEEIAIPAFKRPSFEARAGRYEYRPLDSAVTEIRILVVYSSSDDQDPINCELLRASLNSNSLKDPASRSSVAIT</sequence>